<evidence type="ECO:0000313" key="3">
    <source>
        <dbReference type="Proteomes" id="UP000245488"/>
    </source>
</evidence>
<evidence type="ECO:0000313" key="2">
    <source>
        <dbReference type="EMBL" id="PWT28746.1"/>
    </source>
</evidence>
<dbReference type="AlphaFoldDB" id="A0A317G650"/>
<feature type="coiled-coil region" evidence="1">
    <location>
        <begin position="55"/>
        <end position="103"/>
    </location>
</feature>
<dbReference type="RefSeq" id="WP_110073826.1">
    <property type="nucleotide sequence ID" value="NZ_CM009896.1"/>
</dbReference>
<evidence type="ECO:0000256" key="1">
    <source>
        <dbReference type="SAM" id="Coils"/>
    </source>
</evidence>
<reference evidence="2 3" key="1">
    <citation type="submission" date="2017-09" db="EMBL/GenBank/DDBJ databases">
        <title>High-quality draft genome sequence of Butyrivibrio fibrisolvens INBov1, isolated from cow rumen.</title>
        <authorList>
            <person name="Rodriguez Hernaez J."/>
            <person name="Rivarola M."/>
            <person name="Paniego N."/>
            <person name="Cravero S."/>
            <person name="Ceron Cucchi M."/>
            <person name="Martinez M.C."/>
        </authorList>
    </citation>
    <scope>NUCLEOTIDE SEQUENCE [LARGE SCALE GENOMIC DNA]</scope>
    <source>
        <strain evidence="2 3">INBov1</strain>
    </source>
</reference>
<dbReference type="EMBL" id="NXNG01000001">
    <property type="protein sequence ID" value="PWT28746.1"/>
    <property type="molecule type" value="Genomic_DNA"/>
</dbReference>
<keyword evidence="1" id="KW-0175">Coiled coil</keyword>
<comment type="caution">
    <text evidence="2">The sequence shown here is derived from an EMBL/GenBank/DDBJ whole genome shotgun (WGS) entry which is preliminary data.</text>
</comment>
<dbReference type="Proteomes" id="UP000245488">
    <property type="component" value="Chromosome"/>
</dbReference>
<protein>
    <submittedName>
        <fullName evidence="2">Uncharacterized protein</fullName>
    </submittedName>
</protein>
<organism evidence="2 3">
    <name type="scientific">Butyrivibrio fibrisolvens</name>
    <dbReference type="NCBI Taxonomy" id="831"/>
    <lineage>
        <taxon>Bacteria</taxon>
        <taxon>Bacillati</taxon>
        <taxon>Bacillota</taxon>
        <taxon>Clostridia</taxon>
        <taxon>Lachnospirales</taxon>
        <taxon>Lachnospiraceae</taxon>
        <taxon>Butyrivibrio</taxon>
    </lineage>
</organism>
<sequence>MNEMQEFSQEMLLKALVNKTNENSEVLSILSMIMGEVEAGVKRANKGIADVKNNTEKIDAKLDDILRKLDDLENEFLDLKNENRDIEQKLTLMSLKLERMEKSVSQDEGLEDYYILCQGLYDKWEELDDLTRRLIPVAEYLFSKLQKYDKPDYSPVILELCRAIENELLLKIFKRYTLDLINREGKQLSRFLASDKANSQLVGKTSGFIKAITKASRTNKPEYTMGQMNTIMSLVANRDVVKISPLLQDFNKYLTTNTVIKKLLNTQYIESLNIIVKDYRNPSAHPGYMSLDKAENCKKITPEKLDYLLDCLIHE</sequence>
<dbReference type="Gene3D" id="1.20.5.1070">
    <property type="entry name" value="Head and neck region of the ectodomain of NDV fusion glycoprotein"/>
    <property type="match status" value="1"/>
</dbReference>
<gene>
    <name evidence="2" type="ORF">CPT75_17345</name>
</gene>
<name>A0A317G650_BUTFI</name>
<accession>A0A317G650</accession>
<proteinExistence type="predicted"/>
<keyword evidence="3" id="KW-1185">Reference proteome</keyword>